<keyword evidence="1" id="KW-0812">Transmembrane</keyword>
<gene>
    <name evidence="2" type="ORF">DTO57_07200</name>
</gene>
<name>A0A367Y231_9MICO</name>
<evidence type="ECO:0000256" key="1">
    <source>
        <dbReference type="SAM" id="Phobius"/>
    </source>
</evidence>
<sequence length="195" mass="21100">MGERAEHRAGTKKRGRKAGNIVLGALGGVLVLGGVALLLGVWLIPDTVEQGYGALKSGYRGTVDKVQEQVFDEYPTVELGVTGDEADLDIACNAGDTYHTFTIMKSYERDGVPTTAAAHNNCGGDVLLPWNEGQKINIEGDGMDGLYEIIDIRYTPKIWATTEDLIGLQGDLALQTCFYGEDRMKFIGLVKVEDS</sequence>
<comment type="caution">
    <text evidence="2">The sequence shown here is derived from an EMBL/GenBank/DDBJ whole genome shotgun (WGS) entry which is preliminary data.</text>
</comment>
<feature type="transmembrane region" description="Helical" evidence="1">
    <location>
        <begin position="21"/>
        <end position="44"/>
    </location>
</feature>
<evidence type="ECO:0000313" key="2">
    <source>
        <dbReference type="EMBL" id="RCK59933.1"/>
    </source>
</evidence>
<dbReference type="AlphaFoldDB" id="A0A367Y231"/>
<keyword evidence="1" id="KW-1133">Transmembrane helix</keyword>
<dbReference type="Proteomes" id="UP000253508">
    <property type="component" value="Unassembled WGS sequence"/>
</dbReference>
<proteinExistence type="predicted"/>
<dbReference type="OrthoDB" id="5064716at2"/>
<keyword evidence="3" id="KW-1185">Reference proteome</keyword>
<keyword evidence="1" id="KW-0472">Membrane</keyword>
<reference evidence="2 3" key="1">
    <citation type="submission" date="2018-07" db="EMBL/GenBank/DDBJ databases">
        <title>Microbacterium endoborsara sp. nov., a novel actinobacterium isolated from Borszczowia aralocaspica.</title>
        <authorList>
            <person name="An D."/>
        </authorList>
    </citation>
    <scope>NUCLEOTIDE SEQUENCE [LARGE SCALE GENOMIC DNA]</scope>
    <source>
        <strain evidence="2 3">C1.15228</strain>
    </source>
</reference>
<organism evidence="2 3">
    <name type="scientific">Microbacterium sorbitolivorans</name>
    <dbReference type="NCBI Taxonomy" id="1867410"/>
    <lineage>
        <taxon>Bacteria</taxon>
        <taxon>Bacillati</taxon>
        <taxon>Actinomycetota</taxon>
        <taxon>Actinomycetes</taxon>
        <taxon>Micrococcales</taxon>
        <taxon>Microbacteriaceae</taxon>
        <taxon>Microbacterium</taxon>
    </lineage>
</organism>
<evidence type="ECO:0008006" key="4">
    <source>
        <dbReference type="Google" id="ProtNLM"/>
    </source>
</evidence>
<accession>A0A367Y231</accession>
<dbReference type="RefSeq" id="WP_114117547.1">
    <property type="nucleotide sequence ID" value="NZ_BMHU01000003.1"/>
</dbReference>
<dbReference type="EMBL" id="QORO01000002">
    <property type="protein sequence ID" value="RCK59933.1"/>
    <property type="molecule type" value="Genomic_DNA"/>
</dbReference>
<protein>
    <recommendedName>
        <fullName evidence="4">Sortase</fullName>
    </recommendedName>
</protein>
<evidence type="ECO:0000313" key="3">
    <source>
        <dbReference type="Proteomes" id="UP000253508"/>
    </source>
</evidence>